<feature type="compositionally biased region" description="Pro residues" evidence="1">
    <location>
        <begin position="7"/>
        <end position="25"/>
    </location>
</feature>
<dbReference type="Gene3D" id="3.40.50.410">
    <property type="entry name" value="von Willebrand factor, type A domain"/>
    <property type="match status" value="1"/>
</dbReference>
<dbReference type="InterPro" id="IPR036465">
    <property type="entry name" value="vWFA_dom_sf"/>
</dbReference>
<dbReference type="InterPro" id="IPR008912">
    <property type="entry name" value="Uncharacterised_CoxE"/>
</dbReference>
<dbReference type="PANTHER" id="PTHR30634">
    <property type="entry name" value="OUTER MEMBRANE LOLAB LIPOPROTEIN INSERTION APPARATUS"/>
    <property type="match status" value="1"/>
</dbReference>
<evidence type="ECO:0000313" key="2">
    <source>
        <dbReference type="EMBL" id="MDC3980700.1"/>
    </source>
</evidence>
<proteinExistence type="predicted"/>
<gene>
    <name evidence="2" type="ORF">KEG57_09350</name>
</gene>
<comment type="caution">
    <text evidence="2">The sequence shown here is derived from an EMBL/GenBank/DDBJ whole genome shotgun (WGS) entry which is preliminary data.</text>
</comment>
<evidence type="ECO:0000256" key="1">
    <source>
        <dbReference type="SAM" id="MobiDB-lite"/>
    </source>
</evidence>
<protein>
    <submittedName>
        <fullName evidence="2">VWA domain-containing protein</fullName>
    </submittedName>
</protein>
<feature type="region of interest" description="Disordered" evidence="1">
    <location>
        <begin position="1"/>
        <end position="29"/>
    </location>
</feature>
<dbReference type="Pfam" id="PF05762">
    <property type="entry name" value="VWA_CoxE"/>
    <property type="match status" value="1"/>
</dbReference>
<dbReference type="PANTHER" id="PTHR30634:SF16">
    <property type="entry name" value="OUTER-MEMBRANE LIPOPROTEIN LOLB"/>
    <property type="match status" value="1"/>
</dbReference>
<dbReference type="Proteomes" id="UP001151081">
    <property type="component" value="Unassembled WGS sequence"/>
</dbReference>
<sequence>MAKKKAPPAPTPAAPNPPAAPPAPAGPMTFDRHQRWRLILGKRVEDQIRGGGGAGMGAGSGGGLLTREMAEMDAALGALYDIEETEPGNGSGSSTKRSAGLGASRPKLAAWLGDVRKYFEQDVVAVIQQDAIEKKGWKELLFEPESLAQITPSVELVGTLLTMKDMIPDRAKDAAREIVRSVVEEIKKRMQGELERAVRGALDRSRHQPIPSLPNLDWRRTIGKNLKNYQKDRRTIVPDRFFFFARQHRRREWNVIVAMDQSGSMASSVVYGGVMGSILASLPALETHVVAFDTEVVDLTPRLVDPVDLIFGIQLGGGTDINRAVGYCQGLVSNPRRTLFILLTDLYEGGNQEQMVKRMEEMVQSGVRAMCLLALDDSGTPMYDAELAKKLAKLGVPCFACTPNALPPMLEAALKGHDLEMIARRFDARKAEGRDV</sequence>
<dbReference type="EMBL" id="JAGTJJ010000003">
    <property type="protein sequence ID" value="MDC3980700.1"/>
    <property type="molecule type" value="Genomic_DNA"/>
</dbReference>
<dbReference type="InterPro" id="IPR050458">
    <property type="entry name" value="LolB"/>
</dbReference>
<name>A0A9X3X1A9_9BACT</name>
<organism evidence="2 3">
    <name type="scientific">Polyangium jinanense</name>
    <dbReference type="NCBI Taxonomy" id="2829994"/>
    <lineage>
        <taxon>Bacteria</taxon>
        <taxon>Pseudomonadati</taxon>
        <taxon>Myxococcota</taxon>
        <taxon>Polyangia</taxon>
        <taxon>Polyangiales</taxon>
        <taxon>Polyangiaceae</taxon>
        <taxon>Polyangium</taxon>
    </lineage>
</organism>
<dbReference type="RefSeq" id="WP_272419310.1">
    <property type="nucleotide sequence ID" value="NZ_JAGTJK010000004.1"/>
</dbReference>
<dbReference type="SUPFAM" id="SSF53300">
    <property type="entry name" value="vWA-like"/>
    <property type="match status" value="1"/>
</dbReference>
<keyword evidence="3" id="KW-1185">Reference proteome</keyword>
<accession>A0A9X3X1A9</accession>
<evidence type="ECO:0000313" key="3">
    <source>
        <dbReference type="Proteomes" id="UP001151081"/>
    </source>
</evidence>
<dbReference type="AlphaFoldDB" id="A0A9X3X1A9"/>
<reference evidence="2 3" key="1">
    <citation type="submission" date="2021-04" db="EMBL/GenBank/DDBJ databases">
        <title>Genome analysis of Polyangium sp.</title>
        <authorList>
            <person name="Li Y."/>
            <person name="Wang J."/>
        </authorList>
    </citation>
    <scope>NUCLEOTIDE SEQUENCE [LARGE SCALE GENOMIC DNA]</scope>
    <source>
        <strain evidence="2 3">SDU14</strain>
    </source>
</reference>